<gene>
    <name evidence="11" type="ORF">KL86DYS2_10740</name>
</gene>
<proteinExistence type="inferred from homology"/>
<dbReference type="InterPro" id="IPR013525">
    <property type="entry name" value="ABC2_TM"/>
</dbReference>
<dbReference type="RefSeq" id="WP_291127318.1">
    <property type="nucleotide sequence ID" value="NZ_LT599021.1"/>
</dbReference>
<comment type="similarity">
    <text evidence="2 9">Belongs to the ABC-2 integral membrane protein family.</text>
</comment>
<feature type="transmembrane region" description="Helical" evidence="9">
    <location>
        <begin position="123"/>
        <end position="150"/>
    </location>
</feature>
<dbReference type="InterPro" id="IPR047817">
    <property type="entry name" value="ABC2_TM_bact-type"/>
</dbReference>
<protein>
    <recommendedName>
        <fullName evidence="9">Transport permease protein</fullName>
    </recommendedName>
</protein>
<keyword evidence="7 9" id="KW-1133">Transmembrane helix</keyword>
<keyword evidence="4 9" id="KW-1003">Cell membrane</keyword>
<feature type="transmembrane region" description="Helical" evidence="9">
    <location>
        <begin position="53"/>
        <end position="73"/>
    </location>
</feature>
<comment type="subcellular location">
    <subcellularLocation>
        <location evidence="1">Cell inner membrane</location>
        <topology evidence="1">Multi-pass membrane protein</topology>
    </subcellularLocation>
    <subcellularLocation>
        <location evidence="9">Cell membrane</location>
        <topology evidence="9">Multi-pass membrane protein</topology>
    </subcellularLocation>
</comment>
<evidence type="ECO:0000256" key="5">
    <source>
        <dbReference type="ARBA" id="ARBA00022519"/>
    </source>
</evidence>
<dbReference type="PROSITE" id="PS51012">
    <property type="entry name" value="ABC_TM2"/>
    <property type="match status" value="1"/>
</dbReference>
<evidence type="ECO:0000256" key="9">
    <source>
        <dbReference type="RuleBase" id="RU361157"/>
    </source>
</evidence>
<evidence type="ECO:0000256" key="8">
    <source>
        <dbReference type="ARBA" id="ARBA00023136"/>
    </source>
</evidence>
<dbReference type="PANTHER" id="PTHR30413:SF8">
    <property type="entry name" value="TRANSPORT PERMEASE PROTEIN"/>
    <property type="match status" value="1"/>
</dbReference>
<evidence type="ECO:0000313" key="11">
    <source>
        <dbReference type="EMBL" id="SBV94504.1"/>
    </source>
</evidence>
<dbReference type="EMBL" id="FLUL01000001">
    <property type="protein sequence ID" value="SBV94504.1"/>
    <property type="molecule type" value="Genomic_DNA"/>
</dbReference>
<evidence type="ECO:0000256" key="7">
    <source>
        <dbReference type="ARBA" id="ARBA00022989"/>
    </source>
</evidence>
<keyword evidence="6 9" id="KW-0812">Transmembrane</keyword>
<accession>A0A212J545</accession>
<reference evidence="11" key="1">
    <citation type="submission" date="2016-04" db="EMBL/GenBank/DDBJ databases">
        <authorList>
            <person name="Evans L.H."/>
            <person name="Alamgir A."/>
            <person name="Owens N."/>
            <person name="Weber N.D."/>
            <person name="Virtaneva K."/>
            <person name="Barbian K."/>
            <person name="Babar A."/>
            <person name="Rosenke K."/>
        </authorList>
    </citation>
    <scope>NUCLEOTIDE SEQUENCE</scope>
    <source>
        <strain evidence="11">86-2</strain>
    </source>
</reference>
<dbReference type="PANTHER" id="PTHR30413">
    <property type="entry name" value="INNER MEMBRANE TRANSPORT PERMEASE"/>
    <property type="match status" value="1"/>
</dbReference>
<evidence type="ECO:0000256" key="2">
    <source>
        <dbReference type="ARBA" id="ARBA00007783"/>
    </source>
</evidence>
<evidence type="ECO:0000256" key="6">
    <source>
        <dbReference type="ARBA" id="ARBA00022692"/>
    </source>
</evidence>
<keyword evidence="3 9" id="KW-0813">Transport</keyword>
<dbReference type="GO" id="GO:0005886">
    <property type="term" value="C:plasma membrane"/>
    <property type="evidence" value="ECO:0007669"/>
    <property type="project" value="UniProtKB-SubCell"/>
</dbReference>
<feature type="transmembrane region" description="Helical" evidence="9">
    <location>
        <begin position="197"/>
        <end position="217"/>
    </location>
</feature>
<feature type="transmembrane region" description="Helical" evidence="9">
    <location>
        <begin position="162"/>
        <end position="185"/>
    </location>
</feature>
<evidence type="ECO:0000256" key="1">
    <source>
        <dbReference type="ARBA" id="ARBA00004429"/>
    </source>
</evidence>
<dbReference type="GO" id="GO:0140359">
    <property type="term" value="F:ABC-type transporter activity"/>
    <property type="evidence" value="ECO:0007669"/>
    <property type="project" value="InterPro"/>
</dbReference>
<organism evidence="11">
    <name type="scientific">uncultured Dysgonomonas sp</name>
    <dbReference type="NCBI Taxonomy" id="206096"/>
    <lineage>
        <taxon>Bacteria</taxon>
        <taxon>Pseudomonadati</taxon>
        <taxon>Bacteroidota</taxon>
        <taxon>Bacteroidia</taxon>
        <taxon>Bacteroidales</taxon>
        <taxon>Dysgonomonadaceae</taxon>
        <taxon>Dysgonomonas</taxon>
        <taxon>environmental samples</taxon>
    </lineage>
</organism>
<dbReference type="AlphaFoldDB" id="A0A212J545"/>
<evidence type="ECO:0000256" key="3">
    <source>
        <dbReference type="ARBA" id="ARBA00022448"/>
    </source>
</evidence>
<dbReference type="GO" id="GO:0015920">
    <property type="term" value="P:lipopolysaccharide transport"/>
    <property type="evidence" value="ECO:0007669"/>
    <property type="project" value="TreeGrafter"/>
</dbReference>
<evidence type="ECO:0000256" key="4">
    <source>
        <dbReference type="ARBA" id="ARBA00022475"/>
    </source>
</evidence>
<feature type="transmembrane region" description="Helical" evidence="9">
    <location>
        <begin position="85"/>
        <end position="102"/>
    </location>
</feature>
<sequence>METEKEHWDIEIKPRGSNFSLNIKEVWQYRDLLQMYVRRDVVTIYKQTVLGPLWFIIQPLFTTIMYMFVFGNIAQIPTDGLPQPLFYLSGILCWGYFSDCMGKASGTFLGNAGVFSKVYFPRLVVPISSVISNLVRLIIQLGLFLAVYFYFVYNGTDIKPNIYILFFPLLVLMLAGLGLGFGIIISSVTTKYRDMAILFGFVTGLWMYATPIIYPLSVMKEKYEEYMWLIQLNPLTSIVETLRYGFMGAGTVDWFWLSYSFVVTIIVIILGSWVFNKVERSFIDVV</sequence>
<dbReference type="Pfam" id="PF01061">
    <property type="entry name" value="ABC2_membrane"/>
    <property type="match status" value="1"/>
</dbReference>
<name>A0A212J545_9BACT</name>
<feature type="domain" description="ABC transmembrane type-2" evidence="10">
    <location>
        <begin position="50"/>
        <end position="278"/>
    </location>
</feature>
<evidence type="ECO:0000259" key="10">
    <source>
        <dbReference type="PROSITE" id="PS51012"/>
    </source>
</evidence>
<keyword evidence="8 9" id="KW-0472">Membrane</keyword>
<feature type="transmembrane region" description="Helical" evidence="9">
    <location>
        <begin position="254"/>
        <end position="275"/>
    </location>
</feature>
<keyword evidence="5" id="KW-0997">Cell inner membrane</keyword>